<evidence type="ECO:0000259" key="14">
    <source>
        <dbReference type="Pfam" id="PF20260"/>
    </source>
</evidence>
<comment type="function">
    <text evidence="10 12">Specifically methylates the N3 position of the uracil ring of uridine 1498 (m3U1498) in 16S rRNA. Acts on the fully assembled 30S ribosomal subunit.</text>
</comment>
<dbReference type="GO" id="GO:0008168">
    <property type="term" value="F:methyltransferase activity"/>
    <property type="evidence" value="ECO:0007669"/>
    <property type="project" value="UniProtKB-KW"/>
</dbReference>
<dbReference type="InterPro" id="IPR046887">
    <property type="entry name" value="RsmE_PUA-like"/>
</dbReference>
<dbReference type="InterPro" id="IPR015947">
    <property type="entry name" value="PUA-like_sf"/>
</dbReference>
<evidence type="ECO:0000313" key="15">
    <source>
        <dbReference type="EMBL" id="MCX2978147.1"/>
    </source>
</evidence>
<evidence type="ECO:0000256" key="3">
    <source>
        <dbReference type="ARBA" id="ARBA00012328"/>
    </source>
</evidence>
<dbReference type="Gene3D" id="3.40.1280.10">
    <property type="match status" value="1"/>
</dbReference>
<evidence type="ECO:0000256" key="10">
    <source>
        <dbReference type="ARBA" id="ARBA00025699"/>
    </source>
</evidence>
<dbReference type="PIRSF" id="PIRSF015601">
    <property type="entry name" value="MTase_slr0722"/>
    <property type="match status" value="1"/>
</dbReference>
<dbReference type="GO" id="GO:0032259">
    <property type="term" value="P:methylation"/>
    <property type="evidence" value="ECO:0007669"/>
    <property type="project" value="UniProtKB-KW"/>
</dbReference>
<dbReference type="EC" id="2.1.1.193" evidence="3 12"/>
<feature type="domain" description="Ribosomal RNA small subunit methyltransferase E PUA-like" evidence="14">
    <location>
        <begin position="25"/>
        <end position="65"/>
    </location>
</feature>
<keyword evidence="5 12" id="KW-0963">Cytoplasm</keyword>
<evidence type="ECO:0000256" key="1">
    <source>
        <dbReference type="ARBA" id="ARBA00004496"/>
    </source>
</evidence>
<dbReference type="Gene3D" id="2.40.240.20">
    <property type="entry name" value="Hypothetical PUA domain-like, domain 1"/>
    <property type="match status" value="1"/>
</dbReference>
<sequence>MRIPRIYTEQSLASDAHVTLEKRPSHHLANVLRLGIDDTITLFNGRGAEYSGVITALGKKAVSVETGEKQQNTCESPLAIHLGVAISRGERMDWVIQKATELGVAAVSPLLSERVEVKLSSDRAEKKLRHWEEIAISACEQCGRNTLPFLSPPQTIKDWLANTEAARKFVLHHKASQRREGKDAPSSIALLIGPEGGLSATEIEQAENNGYVALSLGPRVLRTETAPLAAIAILQSKWGDMKPHA</sequence>
<comment type="catalytic activity">
    <reaction evidence="11 12">
        <text>uridine(1498) in 16S rRNA + S-adenosyl-L-methionine = N(3)-methyluridine(1498) in 16S rRNA + S-adenosyl-L-homocysteine + H(+)</text>
        <dbReference type="Rhea" id="RHEA:42920"/>
        <dbReference type="Rhea" id="RHEA-COMP:10283"/>
        <dbReference type="Rhea" id="RHEA-COMP:10284"/>
        <dbReference type="ChEBI" id="CHEBI:15378"/>
        <dbReference type="ChEBI" id="CHEBI:57856"/>
        <dbReference type="ChEBI" id="CHEBI:59789"/>
        <dbReference type="ChEBI" id="CHEBI:65315"/>
        <dbReference type="ChEBI" id="CHEBI:74502"/>
        <dbReference type="EC" id="2.1.1.193"/>
    </reaction>
</comment>
<dbReference type="Proteomes" id="UP001143304">
    <property type="component" value="Unassembled WGS sequence"/>
</dbReference>
<organism evidence="15 16">
    <name type="scientific">Candidatus Marimicrobium litorale</name>
    <dbReference type="NCBI Taxonomy" id="2518991"/>
    <lineage>
        <taxon>Bacteria</taxon>
        <taxon>Pseudomonadati</taxon>
        <taxon>Pseudomonadota</taxon>
        <taxon>Gammaproteobacteria</taxon>
        <taxon>Cellvibrionales</taxon>
        <taxon>Halieaceae</taxon>
        <taxon>Marimicrobium</taxon>
    </lineage>
</organism>
<dbReference type="InterPro" id="IPR029028">
    <property type="entry name" value="Alpha/beta_knot_MTases"/>
</dbReference>
<dbReference type="PANTHER" id="PTHR30027">
    <property type="entry name" value="RIBOSOMAL RNA SMALL SUBUNIT METHYLTRANSFERASE E"/>
    <property type="match status" value="1"/>
</dbReference>
<name>A0ABT3T7A2_9GAMM</name>
<dbReference type="PANTHER" id="PTHR30027:SF3">
    <property type="entry name" value="16S RRNA (URACIL(1498)-N(3))-METHYLTRANSFERASE"/>
    <property type="match status" value="1"/>
</dbReference>
<evidence type="ECO:0000256" key="9">
    <source>
        <dbReference type="ARBA" id="ARBA00022691"/>
    </source>
</evidence>
<evidence type="ECO:0000256" key="12">
    <source>
        <dbReference type="PIRNR" id="PIRNR015601"/>
    </source>
</evidence>
<dbReference type="InterPro" id="IPR046886">
    <property type="entry name" value="RsmE_MTase_dom"/>
</dbReference>
<evidence type="ECO:0000256" key="6">
    <source>
        <dbReference type="ARBA" id="ARBA00022552"/>
    </source>
</evidence>
<proteinExistence type="inferred from homology"/>
<keyword evidence="8 12" id="KW-0808">Transferase</keyword>
<evidence type="ECO:0000256" key="5">
    <source>
        <dbReference type="ARBA" id="ARBA00022490"/>
    </source>
</evidence>
<dbReference type="NCBIfam" id="TIGR00046">
    <property type="entry name" value="RsmE family RNA methyltransferase"/>
    <property type="match status" value="1"/>
</dbReference>
<dbReference type="InterPro" id="IPR006700">
    <property type="entry name" value="RsmE"/>
</dbReference>
<dbReference type="SUPFAM" id="SSF88697">
    <property type="entry name" value="PUA domain-like"/>
    <property type="match status" value="1"/>
</dbReference>
<keyword evidence="7 12" id="KW-0489">Methyltransferase</keyword>
<dbReference type="InterPro" id="IPR029026">
    <property type="entry name" value="tRNA_m1G_MTases_N"/>
</dbReference>
<keyword evidence="16" id="KW-1185">Reference proteome</keyword>
<comment type="subcellular location">
    <subcellularLocation>
        <location evidence="1 12">Cytoplasm</location>
    </subcellularLocation>
</comment>
<protein>
    <recommendedName>
        <fullName evidence="4 12">Ribosomal RNA small subunit methyltransferase E</fullName>
        <ecNumber evidence="3 12">2.1.1.193</ecNumber>
    </recommendedName>
</protein>
<evidence type="ECO:0000256" key="11">
    <source>
        <dbReference type="ARBA" id="ARBA00047944"/>
    </source>
</evidence>
<feature type="domain" description="Ribosomal RNA small subunit methyltransferase E methyltransferase" evidence="13">
    <location>
        <begin position="75"/>
        <end position="235"/>
    </location>
</feature>
<comment type="similarity">
    <text evidence="2 12">Belongs to the RNA methyltransferase RsmE family.</text>
</comment>
<evidence type="ECO:0000256" key="8">
    <source>
        <dbReference type="ARBA" id="ARBA00022679"/>
    </source>
</evidence>
<gene>
    <name evidence="15" type="ORF">EYC82_12345</name>
</gene>
<keyword evidence="9 12" id="KW-0949">S-adenosyl-L-methionine</keyword>
<dbReference type="NCBIfam" id="NF008692">
    <property type="entry name" value="PRK11713.1-5"/>
    <property type="match status" value="1"/>
</dbReference>
<dbReference type="EMBL" id="SHNO01000001">
    <property type="protein sequence ID" value="MCX2978147.1"/>
    <property type="molecule type" value="Genomic_DNA"/>
</dbReference>
<dbReference type="RefSeq" id="WP_279249847.1">
    <property type="nucleotide sequence ID" value="NZ_SHNO01000001.1"/>
</dbReference>
<evidence type="ECO:0000259" key="13">
    <source>
        <dbReference type="Pfam" id="PF04452"/>
    </source>
</evidence>
<evidence type="ECO:0000256" key="2">
    <source>
        <dbReference type="ARBA" id="ARBA00005528"/>
    </source>
</evidence>
<keyword evidence="6 12" id="KW-0698">rRNA processing</keyword>
<dbReference type="Pfam" id="PF04452">
    <property type="entry name" value="Methyltrans_RNA"/>
    <property type="match status" value="1"/>
</dbReference>
<evidence type="ECO:0000256" key="7">
    <source>
        <dbReference type="ARBA" id="ARBA00022603"/>
    </source>
</evidence>
<reference evidence="15" key="1">
    <citation type="submission" date="2019-02" db="EMBL/GenBank/DDBJ databases">
        <authorList>
            <person name="Li S.-H."/>
        </authorList>
    </citation>
    <scope>NUCLEOTIDE SEQUENCE</scope>
    <source>
        <strain evidence="15">IMCC11814</strain>
    </source>
</reference>
<evidence type="ECO:0000256" key="4">
    <source>
        <dbReference type="ARBA" id="ARBA00013673"/>
    </source>
</evidence>
<dbReference type="CDD" id="cd18084">
    <property type="entry name" value="RsmE-like"/>
    <property type="match status" value="1"/>
</dbReference>
<accession>A0ABT3T7A2</accession>
<dbReference type="SUPFAM" id="SSF75217">
    <property type="entry name" value="alpha/beta knot"/>
    <property type="match status" value="1"/>
</dbReference>
<dbReference type="Pfam" id="PF20260">
    <property type="entry name" value="PUA_4"/>
    <property type="match status" value="1"/>
</dbReference>
<comment type="caution">
    <text evidence="15">The sequence shown here is derived from an EMBL/GenBank/DDBJ whole genome shotgun (WGS) entry which is preliminary data.</text>
</comment>
<evidence type="ECO:0000313" key="16">
    <source>
        <dbReference type="Proteomes" id="UP001143304"/>
    </source>
</evidence>